<dbReference type="Pfam" id="PF04404">
    <property type="entry name" value="ERF"/>
    <property type="match status" value="1"/>
</dbReference>
<organism evidence="2 3">
    <name type="scientific">Streptococcus salivarius</name>
    <dbReference type="NCBI Taxonomy" id="1304"/>
    <lineage>
        <taxon>Bacteria</taxon>
        <taxon>Bacillati</taxon>
        <taxon>Bacillota</taxon>
        <taxon>Bacilli</taxon>
        <taxon>Lactobacillales</taxon>
        <taxon>Streptococcaceae</taxon>
        <taxon>Streptococcus</taxon>
    </lineage>
</organism>
<feature type="compositionally biased region" description="Polar residues" evidence="1">
    <location>
        <begin position="178"/>
        <end position="203"/>
    </location>
</feature>
<feature type="compositionally biased region" description="Low complexity" evidence="1">
    <location>
        <begin position="217"/>
        <end position="242"/>
    </location>
</feature>
<comment type="caution">
    <text evidence="2">The sequence shown here is derived from an EMBL/GenBank/DDBJ whole genome shotgun (WGS) entry which is preliminary data.</text>
</comment>
<evidence type="ECO:0000313" key="2">
    <source>
        <dbReference type="EMBL" id="RSI54574.1"/>
    </source>
</evidence>
<feature type="compositionally biased region" description="Polar residues" evidence="1">
    <location>
        <begin position="243"/>
        <end position="267"/>
    </location>
</feature>
<feature type="region of interest" description="Disordered" evidence="1">
    <location>
        <begin position="174"/>
        <end position="275"/>
    </location>
</feature>
<evidence type="ECO:0000313" key="3">
    <source>
        <dbReference type="Proteomes" id="UP000273998"/>
    </source>
</evidence>
<dbReference type="EMBL" id="RJNF01000031">
    <property type="protein sequence ID" value="RSI54574.1"/>
    <property type="molecule type" value="Genomic_DNA"/>
</dbReference>
<name>A0AAX1Y9E2_STRSL</name>
<dbReference type="Proteomes" id="UP000273998">
    <property type="component" value="Unassembled WGS sequence"/>
</dbReference>
<gene>
    <name evidence="2" type="ORF">D8867_09345</name>
</gene>
<sequence>MTETMGNNTNMLAELVEAKVSLAKAEMQLEWQKAEQAKKDHSILEPEVMAPLFEALAKAQAEFGAVTATSRVTFKNVDFKFAPLSEILGAVRPALNKYGLTLTQQTKHIPFGNANGLKVVTTLLHESGASYAIESVPVFYNVNDIKNLGAQVTYLRRYEVKTLLGIEADSEELDMDNVPNQSQSTQETGNYGNNHTYQSNAQAKTPRKPTGARYGKSAKSASVASSLSSSEQTSLSEVTSVTNKVASESVSQATSESEVATQMSETATLEPKGTKANVCNDDQLIQMVARGEEAAMSLGATESQLLEWSELGESQGLTVQLKALSDFVAKQRQQAQQQ</sequence>
<proteinExistence type="predicted"/>
<evidence type="ECO:0000256" key="1">
    <source>
        <dbReference type="SAM" id="MobiDB-lite"/>
    </source>
</evidence>
<protein>
    <submittedName>
        <fullName evidence="2">ERF superfamily protein</fullName>
    </submittedName>
</protein>
<reference evidence="2 3" key="1">
    <citation type="submission" date="2018-11" db="EMBL/GenBank/DDBJ databases">
        <title>Species Designations Belie Phenotypic and Genotypic Heterogeneity in Oral Streptococci.</title>
        <authorList>
            <person name="Velsko I."/>
        </authorList>
    </citation>
    <scope>NUCLEOTIDE SEQUENCE [LARGE SCALE GENOMIC DNA]</scope>
    <source>
        <strain evidence="2 3">BCC42</strain>
    </source>
</reference>
<dbReference type="InterPro" id="IPR007499">
    <property type="entry name" value="ERF_bacteria_virus"/>
</dbReference>
<accession>A0AAX1Y9E2</accession>
<dbReference type="RefSeq" id="WP_125411934.1">
    <property type="nucleotide sequence ID" value="NZ_RJNF01000031.1"/>
</dbReference>
<dbReference type="AlphaFoldDB" id="A0AAX1Y9E2"/>